<dbReference type="EMBL" id="VFML01000002">
    <property type="protein sequence ID" value="TQI94198.1"/>
    <property type="molecule type" value="Genomic_DNA"/>
</dbReference>
<dbReference type="OrthoDB" id="3699053at2"/>
<proteinExistence type="predicted"/>
<accession>A0A542CTP8</accession>
<sequence length="71" mass="7872">MALHWQTGVSVESWVEIASGTEIRYEVNPCDRSATLFFGSHCDFVLHLEGDNLRRLAEVAPKAHAELCEAG</sequence>
<name>A0A542CTP8_AMYCI</name>
<gene>
    <name evidence="1" type="ORF">FB471_6356</name>
</gene>
<dbReference type="RefSeq" id="WP_142003455.1">
    <property type="nucleotide sequence ID" value="NZ_VFML01000002.1"/>
</dbReference>
<dbReference type="AlphaFoldDB" id="A0A542CTP8"/>
<protein>
    <submittedName>
        <fullName evidence="1">Uncharacterized protein</fullName>
    </submittedName>
</protein>
<dbReference type="Proteomes" id="UP000320876">
    <property type="component" value="Unassembled WGS sequence"/>
</dbReference>
<keyword evidence="2" id="KW-1185">Reference proteome</keyword>
<reference evidence="1 2" key="1">
    <citation type="submission" date="2019-06" db="EMBL/GenBank/DDBJ databases">
        <title>Sequencing the genomes of 1000 actinobacteria strains.</title>
        <authorList>
            <person name="Klenk H.-P."/>
        </authorList>
    </citation>
    <scope>NUCLEOTIDE SEQUENCE [LARGE SCALE GENOMIC DNA]</scope>
    <source>
        <strain evidence="1 2">DSM 45679</strain>
    </source>
</reference>
<evidence type="ECO:0000313" key="1">
    <source>
        <dbReference type="EMBL" id="TQI94198.1"/>
    </source>
</evidence>
<comment type="caution">
    <text evidence="1">The sequence shown here is derived from an EMBL/GenBank/DDBJ whole genome shotgun (WGS) entry which is preliminary data.</text>
</comment>
<evidence type="ECO:0000313" key="2">
    <source>
        <dbReference type="Proteomes" id="UP000320876"/>
    </source>
</evidence>
<organism evidence="1 2">
    <name type="scientific">Amycolatopsis cihanbeyliensis</name>
    <dbReference type="NCBI Taxonomy" id="1128664"/>
    <lineage>
        <taxon>Bacteria</taxon>
        <taxon>Bacillati</taxon>
        <taxon>Actinomycetota</taxon>
        <taxon>Actinomycetes</taxon>
        <taxon>Pseudonocardiales</taxon>
        <taxon>Pseudonocardiaceae</taxon>
        <taxon>Amycolatopsis</taxon>
    </lineage>
</organism>